<dbReference type="OrthoDB" id="9761705at2"/>
<dbReference type="Gene3D" id="1.10.10.60">
    <property type="entry name" value="Homeodomain-like"/>
    <property type="match status" value="1"/>
</dbReference>
<keyword evidence="1" id="KW-0547">Nucleotide-binding</keyword>
<dbReference type="PANTHER" id="PTHR32071">
    <property type="entry name" value="TRANSCRIPTIONAL REGULATORY PROTEIN"/>
    <property type="match status" value="1"/>
</dbReference>
<dbReference type="EMBL" id="CP034464">
    <property type="protein sequence ID" value="AZP11631.1"/>
    <property type="molecule type" value="Genomic_DNA"/>
</dbReference>
<evidence type="ECO:0000313" key="6">
    <source>
        <dbReference type="EMBL" id="AZP11631.1"/>
    </source>
</evidence>
<evidence type="ECO:0000256" key="1">
    <source>
        <dbReference type="ARBA" id="ARBA00022741"/>
    </source>
</evidence>
<evidence type="ECO:0000256" key="2">
    <source>
        <dbReference type="ARBA" id="ARBA00022840"/>
    </source>
</evidence>
<keyword evidence="7" id="KW-1185">Reference proteome</keyword>
<keyword evidence="4" id="KW-0804">Transcription</keyword>
<feature type="domain" description="Sigma-54 factor interaction" evidence="5">
    <location>
        <begin position="148"/>
        <end position="372"/>
    </location>
</feature>
<dbReference type="InterPro" id="IPR027417">
    <property type="entry name" value="P-loop_NTPase"/>
</dbReference>
<dbReference type="Pfam" id="PF00158">
    <property type="entry name" value="Sigma54_activat"/>
    <property type="match status" value="1"/>
</dbReference>
<dbReference type="CDD" id="cd00009">
    <property type="entry name" value="AAA"/>
    <property type="match status" value="1"/>
</dbReference>
<evidence type="ECO:0000259" key="5">
    <source>
        <dbReference type="PROSITE" id="PS50045"/>
    </source>
</evidence>
<dbReference type="Proteomes" id="UP000275663">
    <property type="component" value="Chromosome"/>
</dbReference>
<dbReference type="InterPro" id="IPR002078">
    <property type="entry name" value="Sigma_54_int"/>
</dbReference>
<dbReference type="SMART" id="SM00382">
    <property type="entry name" value="AAA"/>
    <property type="match status" value="1"/>
</dbReference>
<dbReference type="InterPro" id="IPR003593">
    <property type="entry name" value="AAA+_ATPase"/>
</dbReference>
<keyword evidence="3" id="KW-0805">Transcription regulation</keyword>
<dbReference type="Gene3D" id="3.40.50.300">
    <property type="entry name" value="P-loop containing nucleotide triphosphate hydrolases"/>
    <property type="match status" value="1"/>
</dbReference>
<dbReference type="RefSeq" id="WP_126127016.1">
    <property type="nucleotide sequence ID" value="NZ_CP034464.1"/>
</dbReference>
<evidence type="ECO:0000256" key="4">
    <source>
        <dbReference type="ARBA" id="ARBA00023163"/>
    </source>
</evidence>
<protein>
    <submittedName>
        <fullName evidence="6">Sigma-54-dependent Fis family transcriptional regulator</fullName>
    </submittedName>
</protein>
<dbReference type="InterPro" id="IPR025944">
    <property type="entry name" value="Sigma_54_int_dom_CS"/>
</dbReference>
<dbReference type="KEGG" id="upv:EJN92_06240"/>
<keyword evidence="2" id="KW-0067">ATP-binding</keyword>
<proteinExistence type="predicted"/>
<evidence type="ECO:0000256" key="3">
    <source>
        <dbReference type="ARBA" id="ARBA00023015"/>
    </source>
</evidence>
<dbReference type="PROSITE" id="PS50045">
    <property type="entry name" value="SIGMA54_INTERACT_4"/>
    <property type="match status" value="1"/>
</dbReference>
<gene>
    <name evidence="6" type="ORF">EJN92_06240</name>
</gene>
<dbReference type="GO" id="GO:0006355">
    <property type="term" value="P:regulation of DNA-templated transcription"/>
    <property type="evidence" value="ECO:0007669"/>
    <property type="project" value="InterPro"/>
</dbReference>
<reference evidence="6 7" key="1">
    <citation type="journal article" date="2011" name="Int. J. Syst. Evol. Microbiol.">
        <title>Description of Undibacterium oligocarboniphilum sp. nov., isolated from purified water, and Undibacterium pigrum strain CCUG 49012 as the type strain of Undibacterium parvum sp. nov., and emended descriptions of the genus Undibacterium and the species Undibacterium pigrum.</title>
        <authorList>
            <person name="Eder W."/>
            <person name="Wanner G."/>
            <person name="Ludwig W."/>
            <person name="Busse H.J."/>
            <person name="Ziemke-Kageler F."/>
            <person name="Lang E."/>
        </authorList>
    </citation>
    <scope>NUCLEOTIDE SEQUENCE [LARGE SCALE GENOMIC DNA]</scope>
    <source>
        <strain evidence="6 7">DSM 23061</strain>
    </source>
</reference>
<dbReference type="PROSITE" id="PS00688">
    <property type="entry name" value="SIGMA54_INTERACT_3"/>
    <property type="match status" value="1"/>
</dbReference>
<dbReference type="InterPro" id="IPR058031">
    <property type="entry name" value="AAA_lid_NorR"/>
</dbReference>
<organism evidence="6 7">
    <name type="scientific">Undibacterium parvum</name>
    <dbReference type="NCBI Taxonomy" id="401471"/>
    <lineage>
        <taxon>Bacteria</taxon>
        <taxon>Pseudomonadati</taxon>
        <taxon>Pseudomonadota</taxon>
        <taxon>Betaproteobacteria</taxon>
        <taxon>Burkholderiales</taxon>
        <taxon>Oxalobacteraceae</taxon>
        <taxon>Undibacterium</taxon>
    </lineage>
</organism>
<dbReference type="AlphaFoldDB" id="A0A3S9HHN7"/>
<dbReference type="Pfam" id="PF25601">
    <property type="entry name" value="AAA_lid_14"/>
    <property type="match status" value="1"/>
</dbReference>
<dbReference type="Gene3D" id="1.10.8.60">
    <property type="match status" value="1"/>
</dbReference>
<sequence>MIDTEHTLTSPLSTLSQDANPLLGLTIVWHPDASRIGEQFIAGSGAGVLEVSRYLPLFRRPGAEGLALGHGGISRDPLKLVRDAENGLQIVPSASRMVVELNGEELLAPHSLSADQIEGGQILGLGRSIILCLHWMRCLPKNNPVTGLLGVGSHAIVARDQIRQVAGTDLPVLLLGETGTGKEIAARAVHALSLRAKSALVTVNMAALNESLAAADLFGAVKGAYTGAQTGRKGLFAEAEGATLFLDEIGNTPDSVQPMLLRVLEGGDYRPLGAQHDQHSSARLIAATDQDLDSDHFNQALLRRLESFVIQLPPLRARREDIGVLMQHLLKSNTQMAELGLSLPHSLITDFARYDWPGNIRQLAHVLKRVMLALQMGEVPLFETLVKISPERITSSFLSSATLSACTVLGASAAPATSNNTASSANAAATPAAPVRKKLTELSEAEVLSAMEENDWYIQAAAQQLGVSRPSMYKLLETHSQIRRVEQIALEEMRAALANSGGDVERCAALLKTPSEALRRHLRGLGLLG</sequence>
<dbReference type="GO" id="GO:0005524">
    <property type="term" value="F:ATP binding"/>
    <property type="evidence" value="ECO:0007669"/>
    <property type="project" value="UniProtKB-KW"/>
</dbReference>
<evidence type="ECO:0000313" key="7">
    <source>
        <dbReference type="Proteomes" id="UP000275663"/>
    </source>
</evidence>
<dbReference type="SUPFAM" id="SSF52540">
    <property type="entry name" value="P-loop containing nucleoside triphosphate hydrolases"/>
    <property type="match status" value="1"/>
</dbReference>
<accession>A0A3S9HHN7</accession>
<name>A0A3S9HHN7_9BURK</name>